<dbReference type="EnsemblPlants" id="AUR62029415-RA">
    <property type="protein sequence ID" value="AUR62029415-RA:cds"/>
    <property type="gene ID" value="AUR62029415"/>
</dbReference>
<protein>
    <submittedName>
        <fullName evidence="1">Uncharacterized protein</fullName>
    </submittedName>
</protein>
<dbReference type="OMA" id="NSFCACT"/>
<reference evidence="1" key="2">
    <citation type="submission" date="2021-03" db="UniProtKB">
        <authorList>
            <consortium name="EnsemblPlants"/>
        </authorList>
    </citation>
    <scope>IDENTIFICATION</scope>
</reference>
<name>A0A803MHG3_CHEQI</name>
<dbReference type="AlphaFoldDB" id="A0A803MHG3"/>
<evidence type="ECO:0000313" key="2">
    <source>
        <dbReference type="Proteomes" id="UP000596660"/>
    </source>
</evidence>
<evidence type="ECO:0000313" key="1">
    <source>
        <dbReference type="EnsemblPlants" id="AUR62029415-RA:cds"/>
    </source>
</evidence>
<accession>A0A803MHG3</accession>
<sequence>MDSQHNRKGFIKGKLLSFTRASKSSSNLQYSSRMRPNLSSASVPSITYLVDHQDFNPQPRQKVSLFVPEYNYKSVNEFESYFSTVDDENVNMKAANYISSVRERNFSVVAKEIFLFIISQKMDKLGGYVKEILCFRLTRHSSSITNQRLANTNSFCACTPKYHFGSNH</sequence>
<dbReference type="Proteomes" id="UP000596660">
    <property type="component" value="Unplaced"/>
</dbReference>
<dbReference type="Gramene" id="AUR62029415-RA">
    <property type="protein sequence ID" value="AUR62029415-RA:cds"/>
    <property type="gene ID" value="AUR62029415"/>
</dbReference>
<proteinExistence type="predicted"/>
<keyword evidence="2" id="KW-1185">Reference proteome</keyword>
<dbReference type="PANTHER" id="PTHR36030">
    <property type="entry name" value="CALMODULIN-BINDING DOMAIN-CONTAINING PROTEIN"/>
    <property type="match status" value="1"/>
</dbReference>
<organism evidence="1 2">
    <name type="scientific">Chenopodium quinoa</name>
    <name type="common">Quinoa</name>
    <dbReference type="NCBI Taxonomy" id="63459"/>
    <lineage>
        <taxon>Eukaryota</taxon>
        <taxon>Viridiplantae</taxon>
        <taxon>Streptophyta</taxon>
        <taxon>Embryophyta</taxon>
        <taxon>Tracheophyta</taxon>
        <taxon>Spermatophyta</taxon>
        <taxon>Magnoliopsida</taxon>
        <taxon>eudicotyledons</taxon>
        <taxon>Gunneridae</taxon>
        <taxon>Pentapetalae</taxon>
        <taxon>Caryophyllales</taxon>
        <taxon>Chenopodiaceae</taxon>
        <taxon>Chenopodioideae</taxon>
        <taxon>Atripliceae</taxon>
        <taxon>Chenopodium</taxon>
    </lineage>
</organism>
<dbReference type="PANTHER" id="PTHR36030:SF1">
    <property type="entry name" value="CALMODULIN-BINDING DOMAIN-CONTAINING PROTEIN"/>
    <property type="match status" value="1"/>
</dbReference>
<reference evidence="1" key="1">
    <citation type="journal article" date="2017" name="Nature">
        <title>The genome of Chenopodium quinoa.</title>
        <authorList>
            <person name="Jarvis D.E."/>
            <person name="Ho Y.S."/>
            <person name="Lightfoot D.J."/>
            <person name="Schmoeckel S.M."/>
            <person name="Li B."/>
            <person name="Borm T.J.A."/>
            <person name="Ohyanagi H."/>
            <person name="Mineta K."/>
            <person name="Michell C.T."/>
            <person name="Saber N."/>
            <person name="Kharbatia N.M."/>
            <person name="Rupper R.R."/>
            <person name="Sharp A.R."/>
            <person name="Dally N."/>
            <person name="Boughton B.A."/>
            <person name="Woo Y.H."/>
            <person name="Gao G."/>
            <person name="Schijlen E.G.W.M."/>
            <person name="Guo X."/>
            <person name="Momin A.A."/>
            <person name="Negrao S."/>
            <person name="Al-Babili S."/>
            <person name="Gehring C."/>
            <person name="Roessner U."/>
            <person name="Jung C."/>
            <person name="Murphy K."/>
            <person name="Arold S.T."/>
            <person name="Gojobori T."/>
            <person name="van der Linden C.G."/>
            <person name="van Loo E.N."/>
            <person name="Jellen E.N."/>
            <person name="Maughan P.J."/>
            <person name="Tester M."/>
        </authorList>
    </citation>
    <scope>NUCLEOTIDE SEQUENCE [LARGE SCALE GENOMIC DNA]</scope>
    <source>
        <strain evidence="1">cv. PI 614886</strain>
    </source>
</reference>